<feature type="domain" description="Hexokinase C-terminal" evidence="9">
    <location>
        <begin position="308"/>
        <end position="587"/>
    </location>
</feature>
<dbReference type="STRING" id="655863.F0XLC9"/>
<dbReference type="Pfam" id="PF00349">
    <property type="entry name" value="Hexokinase_1"/>
    <property type="match status" value="1"/>
</dbReference>
<dbReference type="EMBL" id="GL629794">
    <property type="protein sequence ID" value="EFX01343.1"/>
    <property type="molecule type" value="Genomic_DNA"/>
</dbReference>
<dbReference type="GO" id="GO:0005829">
    <property type="term" value="C:cytosol"/>
    <property type="evidence" value="ECO:0007669"/>
    <property type="project" value="TreeGrafter"/>
</dbReference>
<comment type="similarity">
    <text evidence="1 6">Belongs to the hexokinase family.</text>
</comment>
<evidence type="ECO:0000256" key="6">
    <source>
        <dbReference type="RuleBase" id="RU362007"/>
    </source>
</evidence>
<evidence type="ECO:0000256" key="3">
    <source>
        <dbReference type="ARBA" id="ARBA00022741"/>
    </source>
</evidence>
<dbReference type="GO" id="GO:0008865">
    <property type="term" value="F:fructokinase activity"/>
    <property type="evidence" value="ECO:0007669"/>
    <property type="project" value="TreeGrafter"/>
</dbReference>
<dbReference type="Pfam" id="PF03727">
    <property type="entry name" value="Hexokinase_2"/>
    <property type="match status" value="1"/>
</dbReference>
<dbReference type="GeneID" id="25979701"/>
<dbReference type="InterPro" id="IPR001312">
    <property type="entry name" value="Hexokinase"/>
</dbReference>
<protein>
    <recommendedName>
        <fullName evidence="6">Phosphotransferase</fullName>
        <ecNumber evidence="6">2.7.1.-</ecNumber>
    </recommendedName>
</protein>
<sequence length="591" mass="63718">MTSLRGTLFAAIRSLVRGKSFLKVLLLRRTEETPAIQAPEDTAPTEVESPSASLSPSASTPLSTPLSSSPSSTPSSAATTIPISQQINTTRPVADFLSEAEELLLRPVESARLGLFSRQLKDQYRERLFASPACMLPSYNHQLPNGQEFGRYLCLDVGGSTLRVALIELHGQNRKELEEPESNILCIQTVKITPDVKRLEGMQFFDWVAFHIAETVSKVGGVKNAADEALPMGLAWSFPIEQTSLRGGLLQGMGKGFHAADSLEGQDLGDIIQTACTSYGLCVELAAIVNDSAAALLSEAYVRTSTRFSLILGTGVNMAVHLPVSMIGRPKFGSRPEAWFDSASHVIVNTELSMFGCGLLPTMRWDMLLKADHLRPDFQPLEQMVSGYYLGEICRFALIEATTTTGLFRGILPPSLLKPYSLDTETLSIIESDSSPSLEEATAIFHSRHPCIDGSAPTKADIATVRALASLVSQRSAAIVAAAVYAMWLLKIETEGELQHGLADSSEGMLARRHADAAKAELSIMHERTAVAFNGSVLERYPRYLEQCQGILNELLLGDAKAGEPAGVIEMVPAKESSLLGAAVSLACLKA</sequence>
<evidence type="ECO:0000256" key="1">
    <source>
        <dbReference type="ARBA" id="ARBA00009225"/>
    </source>
</evidence>
<dbReference type="HOGENOM" id="CLU_014393_4_1_1"/>
<evidence type="ECO:0000256" key="5">
    <source>
        <dbReference type="ARBA" id="ARBA00022840"/>
    </source>
</evidence>
<dbReference type="InterPro" id="IPR043129">
    <property type="entry name" value="ATPase_NBD"/>
</dbReference>
<dbReference type="InterPro" id="IPR022673">
    <property type="entry name" value="Hexokinase_C"/>
</dbReference>
<reference evidence="10 11" key="1">
    <citation type="journal article" date="2011" name="Proc. Natl. Acad. Sci. U.S.A.">
        <title>Genome and transcriptome analyses of the mountain pine beetle-fungal symbiont Grosmannia clavigera, a lodgepole pine pathogen.</title>
        <authorList>
            <person name="DiGuistini S."/>
            <person name="Wang Y."/>
            <person name="Liao N.Y."/>
            <person name="Taylor G."/>
            <person name="Tanguay P."/>
            <person name="Feau N."/>
            <person name="Henrissat B."/>
            <person name="Chan S.K."/>
            <person name="Hesse-Orce U."/>
            <person name="Alamouti S.M."/>
            <person name="Tsui C.K.M."/>
            <person name="Docking R.T."/>
            <person name="Levasseur A."/>
            <person name="Haridas S."/>
            <person name="Robertson G."/>
            <person name="Birol I."/>
            <person name="Holt R.A."/>
            <person name="Marra M.A."/>
            <person name="Hamelin R.C."/>
            <person name="Hirst M."/>
            <person name="Jones S.J.M."/>
            <person name="Bohlmann J."/>
            <person name="Breuil C."/>
        </authorList>
    </citation>
    <scope>NUCLEOTIDE SEQUENCE [LARGE SCALE GENOMIC DNA]</scope>
    <source>
        <strain evidence="11">kw1407 / UAMH 11150</strain>
    </source>
</reference>
<feature type="region of interest" description="Disordered" evidence="7">
    <location>
        <begin position="35"/>
        <end position="83"/>
    </location>
</feature>
<dbReference type="GO" id="GO:0006006">
    <property type="term" value="P:glucose metabolic process"/>
    <property type="evidence" value="ECO:0007669"/>
    <property type="project" value="TreeGrafter"/>
</dbReference>
<dbReference type="GO" id="GO:0019158">
    <property type="term" value="F:mannokinase activity"/>
    <property type="evidence" value="ECO:0007669"/>
    <property type="project" value="TreeGrafter"/>
</dbReference>
<evidence type="ECO:0000256" key="4">
    <source>
        <dbReference type="ARBA" id="ARBA00022777"/>
    </source>
</evidence>
<dbReference type="PANTHER" id="PTHR19443:SF24">
    <property type="entry name" value="PHOSPHOTRANSFERASE"/>
    <property type="match status" value="1"/>
</dbReference>
<dbReference type="RefSeq" id="XP_014170825.1">
    <property type="nucleotide sequence ID" value="XM_014315350.1"/>
</dbReference>
<dbReference type="InParanoid" id="F0XLC9"/>
<dbReference type="PANTHER" id="PTHR19443">
    <property type="entry name" value="HEXOKINASE"/>
    <property type="match status" value="1"/>
</dbReference>
<dbReference type="Gene3D" id="3.30.420.40">
    <property type="match status" value="1"/>
</dbReference>
<keyword evidence="5 6" id="KW-0067">ATP-binding</keyword>
<keyword evidence="11" id="KW-1185">Reference proteome</keyword>
<dbReference type="eggNOG" id="KOG1369">
    <property type="taxonomic scope" value="Eukaryota"/>
</dbReference>
<evidence type="ECO:0000259" key="9">
    <source>
        <dbReference type="Pfam" id="PF03727"/>
    </source>
</evidence>
<feature type="compositionally biased region" description="Low complexity" evidence="7">
    <location>
        <begin position="49"/>
        <end position="83"/>
    </location>
</feature>
<name>F0XLC9_GROCL</name>
<dbReference type="GO" id="GO:0006013">
    <property type="term" value="P:mannose metabolic process"/>
    <property type="evidence" value="ECO:0007669"/>
    <property type="project" value="TreeGrafter"/>
</dbReference>
<dbReference type="Proteomes" id="UP000007796">
    <property type="component" value="Unassembled WGS sequence"/>
</dbReference>
<gene>
    <name evidence="10" type="ORF">CMQ_6285</name>
</gene>
<proteinExistence type="inferred from homology"/>
<dbReference type="GO" id="GO:0004340">
    <property type="term" value="F:glucokinase activity"/>
    <property type="evidence" value="ECO:0007669"/>
    <property type="project" value="TreeGrafter"/>
</dbReference>
<evidence type="ECO:0000256" key="7">
    <source>
        <dbReference type="SAM" id="MobiDB-lite"/>
    </source>
</evidence>
<dbReference type="AlphaFoldDB" id="F0XLC9"/>
<dbReference type="GO" id="GO:0005536">
    <property type="term" value="F:D-glucose binding"/>
    <property type="evidence" value="ECO:0007669"/>
    <property type="project" value="InterPro"/>
</dbReference>
<evidence type="ECO:0000259" key="8">
    <source>
        <dbReference type="Pfam" id="PF00349"/>
    </source>
</evidence>
<organism evidence="11">
    <name type="scientific">Grosmannia clavigera (strain kw1407 / UAMH 11150)</name>
    <name type="common">Blue stain fungus</name>
    <name type="synonym">Graphiocladiella clavigera</name>
    <dbReference type="NCBI Taxonomy" id="655863"/>
    <lineage>
        <taxon>Eukaryota</taxon>
        <taxon>Fungi</taxon>
        <taxon>Dikarya</taxon>
        <taxon>Ascomycota</taxon>
        <taxon>Pezizomycotina</taxon>
        <taxon>Sordariomycetes</taxon>
        <taxon>Sordariomycetidae</taxon>
        <taxon>Ophiostomatales</taxon>
        <taxon>Ophiostomataceae</taxon>
        <taxon>Leptographium</taxon>
    </lineage>
</organism>
<accession>F0XLC9</accession>
<dbReference type="SUPFAM" id="SSF53067">
    <property type="entry name" value="Actin-like ATPase domain"/>
    <property type="match status" value="2"/>
</dbReference>
<keyword evidence="6" id="KW-0324">Glycolysis</keyword>
<keyword evidence="2 6" id="KW-0808">Transferase</keyword>
<dbReference type="EC" id="2.7.1.-" evidence="6"/>
<dbReference type="InterPro" id="IPR022672">
    <property type="entry name" value="Hexokinase_N"/>
</dbReference>
<dbReference type="GO" id="GO:0005524">
    <property type="term" value="F:ATP binding"/>
    <property type="evidence" value="ECO:0007669"/>
    <property type="project" value="UniProtKB-UniRule"/>
</dbReference>
<dbReference type="GO" id="GO:0005739">
    <property type="term" value="C:mitochondrion"/>
    <property type="evidence" value="ECO:0007669"/>
    <property type="project" value="TreeGrafter"/>
</dbReference>
<feature type="domain" description="Hexokinase N-terminal" evidence="8">
    <location>
        <begin position="112"/>
        <end position="301"/>
    </location>
</feature>
<evidence type="ECO:0000313" key="10">
    <source>
        <dbReference type="EMBL" id="EFX01343.1"/>
    </source>
</evidence>
<dbReference type="UniPathway" id="UPA00109">
    <property type="reaction ID" value="UER00180"/>
</dbReference>
<dbReference type="GO" id="GO:0001678">
    <property type="term" value="P:intracellular glucose homeostasis"/>
    <property type="evidence" value="ECO:0007669"/>
    <property type="project" value="InterPro"/>
</dbReference>
<dbReference type="Gene3D" id="3.40.367.20">
    <property type="match status" value="1"/>
</dbReference>
<keyword evidence="4 6" id="KW-0418">Kinase</keyword>
<evidence type="ECO:0000313" key="11">
    <source>
        <dbReference type="Proteomes" id="UP000007796"/>
    </source>
</evidence>
<dbReference type="PROSITE" id="PS51748">
    <property type="entry name" value="HEXOKINASE_2"/>
    <property type="match status" value="1"/>
</dbReference>
<dbReference type="GO" id="GO:0006096">
    <property type="term" value="P:glycolytic process"/>
    <property type="evidence" value="ECO:0007669"/>
    <property type="project" value="UniProtKB-UniPathway"/>
</dbReference>
<evidence type="ECO:0000256" key="2">
    <source>
        <dbReference type="ARBA" id="ARBA00022679"/>
    </source>
</evidence>
<dbReference type="OrthoDB" id="419537at2759"/>
<dbReference type="PRINTS" id="PR00475">
    <property type="entry name" value="HEXOKINASE"/>
</dbReference>
<keyword evidence="3 6" id="KW-0547">Nucleotide-binding</keyword>